<dbReference type="PRINTS" id="PR00625">
    <property type="entry name" value="JDOMAIN"/>
</dbReference>
<evidence type="ECO:0000259" key="1">
    <source>
        <dbReference type="PROSITE" id="PS50076"/>
    </source>
</evidence>
<dbReference type="CDD" id="cd06257">
    <property type="entry name" value="DnaJ"/>
    <property type="match status" value="1"/>
</dbReference>
<accession>A0ABD1XZV0</accession>
<dbReference type="Gene3D" id="1.10.287.110">
    <property type="entry name" value="DnaJ domain"/>
    <property type="match status" value="1"/>
</dbReference>
<name>A0ABD1XZV0_9MARC</name>
<evidence type="ECO:0000313" key="2">
    <source>
        <dbReference type="EMBL" id="KAL2614163.1"/>
    </source>
</evidence>
<proteinExistence type="predicted"/>
<dbReference type="PANTHER" id="PTHR44579:SF4">
    <property type="entry name" value="J DOMAIN-CONTAINING PROTEIN"/>
    <property type="match status" value="1"/>
</dbReference>
<dbReference type="InterPro" id="IPR001623">
    <property type="entry name" value="DnaJ_domain"/>
</dbReference>
<dbReference type="PANTHER" id="PTHR44579">
    <property type="entry name" value="OS01G0730500 PROTEIN"/>
    <property type="match status" value="1"/>
</dbReference>
<dbReference type="Proteomes" id="UP001605036">
    <property type="component" value="Unassembled WGS sequence"/>
</dbReference>
<protein>
    <recommendedName>
        <fullName evidence="1">J domain-containing protein</fullName>
    </recommendedName>
</protein>
<gene>
    <name evidence="2" type="ORF">R1flu_025855</name>
</gene>
<comment type="caution">
    <text evidence="2">The sequence shown here is derived from an EMBL/GenBank/DDBJ whole genome shotgun (WGS) entry which is preliminary data.</text>
</comment>
<feature type="domain" description="J" evidence="1">
    <location>
        <begin position="91"/>
        <end position="161"/>
    </location>
</feature>
<dbReference type="Pfam" id="PF00226">
    <property type="entry name" value="DnaJ"/>
    <property type="match status" value="1"/>
</dbReference>
<keyword evidence="3" id="KW-1185">Reference proteome</keyword>
<organism evidence="2 3">
    <name type="scientific">Riccia fluitans</name>
    <dbReference type="NCBI Taxonomy" id="41844"/>
    <lineage>
        <taxon>Eukaryota</taxon>
        <taxon>Viridiplantae</taxon>
        <taxon>Streptophyta</taxon>
        <taxon>Embryophyta</taxon>
        <taxon>Marchantiophyta</taxon>
        <taxon>Marchantiopsida</taxon>
        <taxon>Marchantiidae</taxon>
        <taxon>Marchantiales</taxon>
        <taxon>Ricciaceae</taxon>
        <taxon>Riccia</taxon>
    </lineage>
</organism>
<dbReference type="SMART" id="SM00271">
    <property type="entry name" value="DnaJ"/>
    <property type="match status" value="1"/>
</dbReference>
<dbReference type="Pfam" id="PF13370">
    <property type="entry name" value="Fer4_13"/>
    <property type="match status" value="1"/>
</dbReference>
<dbReference type="SUPFAM" id="SSF46565">
    <property type="entry name" value="Chaperone J-domain"/>
    <property type="match status" value="1"/>
</dbReference>
<dbReference type="Gene3D" id="3.30.70.20">
    <property type="match status" value="1"/>
</dbReference>
<dbReference type="PROSITE" id="PS50076">
    <property type="entry name" value="DNAJ_2"/>
    <property type="match status" value="1"/>
</dbReference>
<reference evidence="2 3" key="1">
    <citation type="submission" date="2024-09" db="EMBL/GenBank/DDBJ databases">
        <title>Chromosome-scale assembly of Riccia fluitans.</title>
        <authorList>
            <person name="Paukszto L."/>
            <person name="Sawicki J."/>
            <person name="Karawczyk K."/>
            <person name="Piernik-Szablinska J."/>
            <person name="Szczecinska M."/>
            <person name="Mazdziarz M."/>
        </authorList>
    </citation>
    <scope>NUCLEOTIDE SEQUENCE [LARGE SCALE GENOMIC DNA]</scope>
    <source>
        <strain evidence="2">Rf_01</strain>
        <tissue evidence="2">Aerial parts of the thallus</tissue>
    </source>
</reference>
<sequence length="290" mass="32526">MYSPALIPRQALAVRNLEPSFGVEANPAGRTSYGTCRFGNSRDLGSGILVRKSRSTGVSTTGAAGRRFQKFETKAYGRNSVGNLEWLSRASPYEVLGVSEDSTEEEIKSAFRTKIKEYHPDVYQGIGDADAITQRLLRAYEILTKELELPPSKRKSFDPFKEPECFAEDLFVNEVACIGRKCPYSCVERAPDVFQFASDTGCARAVTQGKGEEYHVQLAVGQCPRSCIHYLTPRQRITVEELLRSVIEGTVYSNETVILEGLIAKANFENGRYQPPKRKAKKTEEWVDWF</sequence>
<dbReference type="EMBL" id="JBHFFA010000007">
    <property type="protein sequence ID" value="KAL2614163.1"/>
    <property type="molecule type" value="Genomic_DNA"/>
</dbReference>
<dbReference type="InterPro" id="IPR036869">
    <property type="entry name" value="J_dom_sf"/>
</dbReference>
<dbReference type="AlphaFoldDB" id="A0ABD1XZV0"/>
<evidence type="ECO:0000313" key="3">
    <source>
        <dbReference type="Proteomes" id="UP001605036"/>
    </source>
</evidence>